<feature type="domain" description="Cyanovirin-N" evidence="1">
    <location>
        <begin position="2"/>
        <end position="105"/>
    </location>
</feature>
<name>A0A9W9K0J9_9EURO</name>
<evidence type="ECO:0000313" key="3">
    <source>
        <dbReference type="Proteomes" id="UP001149165"/>
    </source>
</evidence>
<reference evidence="2" key="2">
    <citation type="journal article" date="2023" name="IMA Fungus">
        <title>Comparative genomic study of the Penicillium genus elucidates a diverse pangenome and 15 lateral gene transfer events.</title>
        <authorList>
            <person name="Petersen C."/>
            <person name="Sorensen T."/>
            <person name="Nielsen M.R."/>
            <person name="Sondergaard T.E."/>
            <person name="Sorensen J.L."/>
            <person name="Fitzpatrick D.A."/>
            <person name="Frisvad J.C."/>
            <person name="Nielsen K.L."/>
        </authorList>
    </citation>
    <scope>NUCLEOTIDE SEQUENCE</scope>
    <source>
        <strain evidence="2">IBT 30069</strain>
    </source>
</reference>
<dbReference type="OrthoDB" id="2441380at2759"/>
<dbReference type="Proteomes" id="UP001149165">
    <property type="component" value="Unassembled WGS sequence"/>
</dbReference>
<comment type="caution">
    <text evidence="2">The sequence shown here is derived from an EMBL/GenBank/DDBJ whole genome shotgun (WGS) entry which is preliminary data.</text>
</comment>
<dbReference type="Pfam" id="PF08881">
    <property type="entry name" value="CVNH"/>
    <property type="match status" value="1"/>
</dbReference>
<reference evidence="2" key="1">
    <citation type="submission" date="2022-11" db="EMBL/GenBank/DDBJ databases">
        <authorList>
            <person name="Petersen C."/>
        </authorList>
    </citation>
    <scope>NUCLEOTIDE SEQUENCE</scope>
    <source>
        <strain evidence="2">IBT 30069</strain>
    </source>
</reference>
<dbReference type="SMART" id="SM01111">
    <property type="entry name" value="CVNH"/>
    <property type="match status" value="1"/>
</dbReference>
<sequence>MGFHKSSMDIELKNGHLLTAYCRRPSGEATYSELNLDDFLGAKKGHFAWSADGFSDHASDVNLKLEGPTHEPMLHAQLEDEEGGQRMDVVNLADCIKNENGRLRFMDCF</sequence>
<evidence type="ECO:0000259" key="1">
    <source>
        <dbReference type="SMART" id="SM01111"/>
    </source>
</evidence>
<evidence type="ECO:0000313" key="2">
    <source>
        <dbReference type="EMBL" id="KAJ5088709.1"/>
    </source>
</evidence>
<dbReference type="InterPro" id="IPR011058">
    <property type="entry name" value="Cyanovirin-N"/>
</dbReference>
<dbReference type="PANTHER" id="PTHR42076:SF1">
    <property type="entry name" value="CYANOVIRIN-N DOMAIN-CONTAINING PROTEIN"/>
    <property type="match status" value="1"/>
</dbReference>
<accession>A0A9W9K0J9</accession>
<dbReference type="EMBL" id="JAPQKH010000007">
    <property type="protein sequence ID" value="KAJ5088709.1"/>
    <property type="molecule type" value="Genomic_DNA"/>
</dbReference>
<proteinExistence type="predicted"/>
<protein>
    <recommendedName>
        <fullName evidence="1">Cyanovirin-N domain-containing protein</fullName>
    </recommendedName>
</protein>
<dbReference type="Gene3D" id="2.30.60.10">
    <property type="entry name" value="Cyanovirin-N"/>
    <property type="match status" value="1"/>
</dbReference>
<organism evidence="2 3">
    <name type="scientific">Penicillium angulare</name>
    <dbReference type="NCBI Taxonomy" id="116970"/>
    <lineage>
        <taxon>Eukaryota</taxon>
        <taxon>Fungi</taxon>
        <taxon>Dikarya</taxon>
        <taxon>Ascomycota</taxon>
        <taxon>Pezizomycotina</taxon>
        <taxon>Eurotiomycetes</taxon>
        <taxon>Eurotiomycetidae</taxon>
        <taxon>Eurotiales</taxon>
        <taxon>Aspergillaceae</taxon>
        <taxon>Penicillium</taxon>
    </lineage>
</organism>
<keyword evidence="3" id="KW-1185">Reference proteome</keyword>
<dbReference type="AlphaFoldDB" id="A0A9W9K0J9"/>
<dbReference type="PANTHER" id="PTHR42076">
    <property type="entry name" value="CYANOVIRIN-N HOMOLOG"/>
    <property type="match status" value="1"/>
</dbReference>
<dbReference type="SUPFAM" id="SSF51322">
    <property type="entry name" value="Cyanovirin-N"/>
    <property type="match status" value="1"/>
</dbReference>
<gene>
    <name evidence="2" type="ORF">N7456_012325</name>
</gene>
<dbReference type="InterPro" id="IPR036673">
    <property type="entry name" value="Cyanovirin-N_sf"/>
</dbReference>